<dbReference type="AlphaFoldDB" id="A0A221SUD4"/>
<evidence type="ECO:0000313" key="2">
    <source>
        <dbReference type="Proteomes" id="UP000259030"/>
    </source>
</evidence>
<evidence type="ECO:0008006" key="3">
    <source>
        <dbReference type="Google" id="ProtNLM"/>
    </source>
</evidence>
<dbReference type="InterPro" id="IPR034660">
    <property type="entry name" value="DinB/YfiT-like"/>
</dbReference>
<reference evidence="1 2" key="1">
    <citation type="submission" date="2017-05" db="EMBL/GenBank/DDBJ databases">
        <title>The complete genome sequence of Deinococcus ficus isolated from the rhizosphere of the Ficus religiosa L. in Taiwan.</title>
        <authorList>
            <person name="Wu K.-M."/>
            <person name="Liao T.-L."/>
            <person name="Liu Y.-M."/>
            <person name="Young C.-C."/>
            <person name="Tsai S.-F."/>
        </authorList>
    </citation>
    <scope>NUCLEOTIDE SEQUENCE [LARGE SCALE GENOMIC DNA]</scope>
    <source>
        <strain evidence="1 2">CC-FR2-10</strain>
    </source>
</reference>
<dbReference type="InterPro" id="IPR007061">
    <property type="entry name" value="MST-like"/>
</dbReference>
<keyword evidence="2" id="KW-1185">Reference proteome</keyword>
<sequence length="190" mass="21213">MTPEDTSWQRWYRIEPEAGFTPGIGRLVQMLAYARMTTEHAVQGLSVKDLDAVPLGFTNSIGMLLAHVAATDRIYQFLSFEGRDPITEDTPAYRPFVGAMTFGEQGERVQGRTLDDLLGQLREVRAATLAELRTRDDAWLASLLPGDAMGFANQHWAWFHVMEDEVSHRGQIRLLRKAIEAGKAEAPAPS</sequence>
<dbReference type="EMBL" id="CP021081">
    <property type="protein sequence ID" value="ASN80254.1"/>
    <property type="molecule type" value="Genomic_DNA"/>
</dbReference>
<dbReference type="KEGG" id="dfc:DFI_03795"/>
<dbReference type="STRING" id="317577.GCA_000419625_00381"/>
<protein>
    <recommendedName>
        <fullName evidence="3">DUF664 domain-containing protein</fullName>
    </recommendedName>
</protein>
<accession>A0A221SUD4</accession>
<gene>
    <name evidence="1" type="ORF">DFI_03795</name>
</gene>
<name>A0A221SUD4_9DEIO</name>
<evidence type="ECO:0000313" key="1">
    <source>
        <dbReference type="EMBL" id="ASN80254.1"/>
    </source>
</evidence>
<dbReference type="RefSeq" id="WP_027462005.1">
    <property type="nucleotide sequence ID" value="NZ_CP021081.1"/>
</dbReference>
<proteinExistence type="predicted"/>
<dbReference type="Gene3D" id="1.20.120.450">
    <property type="entry name" value="dinb family like domain"/>
    <property type="match status" value="1"/>
</dbReference>
<dbReference type="SUPFAM" id="SSF109854">
    <property type="entry name" value="DinB/YfiT-like putative metalloenzymes"/>
    <property type="match status" value="1"/>
</dbReference>
<dbReference type="Proteomes" id="UP000259030">
    <property type="component" value="Chromosome"/>
</dbReference>
<dbReference type="Pfam" id="PF04978">
    <property type="entry name" value="MST"/>
    <property type="match status" value="1"/>
</dbReference>
<organism evidence="1 2">
    <name type="scientific">Deinococcus ficus</name>
    <dbReference type="NCBI Taxonomy" id="317577"/>
    <lineage>
        <taxon>Bacteria</taxon>
        <taxon>Thermotogati</taxon>
        <taxon>Deinococcota</taxon>
        <taxon>Deinococci</taxon>
        <taxon>Deinococcales</taxon>
        <taxon>Deinococcaceae</taxon>
        <taxon>Deinococcus</taxon>
    </lineage>
</organism>